<gene>
    <name evidence="1" type="ORF">M422DRAFT_784609</name>
</gene>
<organism evidence="1 2">
    <name type="scientific">Sphaerobolus stellatus (strain SS14)</name>
    <dbReference type="NCBI Taxonomy" id="990650"/>
    <lineage>
        <taxon>Eukaryota</taxon>
        <taxon>Fungi</taxon>
        <taxon>Dikarya</taxon>
        <taxon>Basidiomycota</taxon>
        <taxon>Agaricomycotina</taxon>
        <taxon>Agaricomycetes</taxon>
        <taxon>Phallomycetidae</taxon>
        <taxon>Geastrales</taxon>
        <taxon>Sphaerobolaceae</taxon>
        <taxon>Sphaerobolus</taxon>
    </lineage>
</organism>
<protein>
    <submittedName>
        <fullName evidence="1">Unplaced genomic scaffold SPHSTscaffold_237, whole genome shotgun sequence</fullName>
    </submittedName>
</protein>
<keyword evidence="2" id="KW-1185">Reference proteome</keyword>
<dbReference type="AlphaFoldDB" id="A0A0C9US78"/>
<sequence>MSLAAMWRETKLQSTNAIVPPSLVDYELTALKIANNAHEVEKFRKVLKGALNGNCDMIEKLSEVHQAAPSLWEAVLFVLIHHLQSVTDSDLVSDSSRFIDRELVISNLSQFIKFIIRYPPGMDLTRMMKAALPKIIQAFTLIFKYESEHASDHPSRHSRSSSEVIELLTQSFVLIPSVNGPNMRDIDIQLAATPGSIELAIKFWMDDGPWGTDPNCKPLKILGYLIALRHVKTVDVQEFLDRVLDGIGDNLTRFGEVTARRLASVFEMLQIDQGPVRLIIDDILQFMSIRDHPVHLALLEAGVIQGLSAFFTKCMTRMPKTADDIDFECGMAAFKTVMFHIEDTTSIPWIIEAVQGGIIHGILHLITYTPFLRRLTPFWRSGVVRLIDIIIPRYLAYRSVLIPVFEAVRKLDHQRLERMKETVFEEAWTRLTCITLGRMEILLSCPPLPPSEKKCTNDMVGPQLLLIIDV</sequence>
<proteinExistence type="predicted"/>
<name>A0A0C9US78_SPHS4</name>
<evidence type="ECO:0000313" key="1">
    <source>
        <dbReference type="EMBL" id="KIJ28216.1"/>
    </source>
</evidence>
<evidence type="ECO:0000313" key="2">
    <source>
        <dbReference type="Proteomes" id="UP000054279"/>
    </source>
</evidence>
<accession>A0A0C9US78</accession>
<reference evidence="1 2" key="1">
    <citation type="submission" date="2014-06" db="EMBL/GenBank/DDBJ databases">
        <title>Evolutionary Origins and Diversification of the Mycorrhizal Mutualists.</title>
        <authorList>
            <consortium name="DOE Joint Genome Institute"/>
            <consortium name="Mycorrhizal Genomics Consortium"/>
            <person name="Kohler A."/>
            <person name="Kuo A."/>
            <person name="Nagy L.G."/>
            <person name="Floudas D."/>
            <person name="Copeland A."/>
            <person name="Barry K.W."/>
            <person name="Cichocki N."/>
            <person name="Veneault-Fourrey C."/>
            <person name="LaButti K."/>
            <person name="Lindquist E.A."/>
            <person name="Lipzen A."/>
            <person name="Lundell T."/>
            <person name="Morin E."/>
            <person name="Murat C."/>
            <person name="Riley R."/>
            <person name="Ohm R."/>
            <person name="Sun H."/>
            <person name="Tunlid A."/>
            <person name="Henrissat B."/>
            <person name="Grigoriev I.V."/>
            <person name="Hibbett D.S."/>
            <person name="Martin F."/>
        </authorList>
    </citation>
    <scope>NUCLEOTIDE SEQUENCE [LARGE SCALE GENOMIC DNA]</scope>
    <source>
        <strain evidence="1 2">SS14</strain>
    </source>
</reference>
<dbReference type="HOGENOM" id="CLU_581615_0_0_1"/>
<dbReference type="EMBL" id="KN837312">
    <property type="protein sequence ID" value="KIJ28216.1"/>
    <property type="molecule type" value="Genomic_DNA"/>
</dbReference>
<dbReference type="Proteomes" id="UP000054279">
    <property type="component" value="Unassembled WGS sequence"/>
</dbReference>